<dbReference type="eggNOG" id="COG1974">
    <property type="taxonomic scope" value="Bacteria"/>
</dbReference>
<dbReference type="AlphaFoldDB" id="K8EK36"/>
<dbReference type="PATRIC" id="fig|1234679.3.peg.2659"/>
<reference evidence="6" key="1">
    <citation type="journal article" date="2013" name="Genome Announc.">
        <title>Complete Chromosome Sequence of Carnobacterium maltaromaticum LMA 28.</title>
        <authorList>
            <person name="Cailliez-Grimal C."/>
            <person name="Chaillou S."/>
            <person name="Anba-Mondoloni J."/>
            <person name="Loux V."/>
            <person name="Afzal M.I."/>
            <person name="Rahman A."/>
            <person name="Kergourlay G."/>
            <person name="Champomier-Verges M.C."/>
            <person name="Zagorec M."/>
            <person name="Dalgaard P."/>
            <person name="Leisner J.J."/>
            <person name="Prevost H."/>
            <person name="Revol-Junelles A.M."/>
            <person name="Borges F."/>
        </authorList>
    </citation>
    <scope>NUCLEOTIDE SEQUENCE</scope>
    <source>
        <strain evidence="6">LMA28</strain>
    </source>
</reference>
<dbReference type="HOGENOM" id="CLU_066192_1_1_9"/>
<dbReference type="SUPFAM" id="SSF47413">
    <property type="entry name" value="lambda repressor-like DNA-binding domains"/>
    <property type="match status" value="1"/>
</dbReference>
<keyword evidence="3" id="KW-0804">Transcription</keyword>
<evidence type="ECO:0000313" key="5">
    <source>
        <dbReference type="EMBL" id="CCO12238.1"/>
    </source>
</evidence>
<evidence type="ECO:0000256" key="1">
    <source>
        <dbReference type="ARBA" id="ARBA00023015"/>
    </source>
</evidence>
<evidence type="ECO:0000256" key="2">
    <source>
        <dbReference type="ARBA" id="ARBA00023125"/>
    </source>
</evidence>
<sequence>MRNNDEIIDILNKLKEEKGLSLSELARRVNMAKSALSRYFNKTRQFPLNRVEDFADVLGVSSEFILGFDSNSKAIDITTIYNELEPPRQKVVYKFAERQLQEQNEKPKVVQLPIIEDDKEIEILSGHESAAGFAILGDDSNMTSTVMKASKVPNGADEVVEIKGNSMEPLIMNGEQVFIRHQPSVENGEIAIVAIIDDGITCKKVYYDDAEGTVTLESVNDDYEDMVFPVEDIRIIGKVLGK</sequence>
<dbReference type="InterPro" id="IPR015927">
    <property type="entry name" value="Peptidase_S24_S26A/B/C"/>
</dbReference>
<keyword evidence="2" id="KW-0238">DNA-binding</keyword>
<evidence type="ECO:0000256" key="3">
    <source>
        <dbReference type="ARBA" id="ARBA00023163"/>
    </source>
</evidence>
<dbReference type="SUPFAM" id="SSF51306">
    <property type="entry name" value="LexA/Signal peptidase"/>
    <property type="match status" value="1"/>
</dbReference>
<organism evidence="5 6">
    <name type="scientific">Carnobacterium maltaromaticum LMA28</name>
    <dbReference type="NCBI Taxonomy" id="1234679"/>
    <lineage>
        <taxon>Bacteria</taxon>
        <taxon>Bacillati</taxon>
        <taxon>Bacillota</taxon>
        <taxon>Bacilli</taxon>
        <taxon>Lactobacillales</taxon>
        <taxon>Carnobacteriaceae</taxon>
        <taxon>Carnobacterium</taxon>
    </lineage>
</organism>
<dbReference type="Proteomes" id="UP000000212">
    <property type="component" value="Chromosome"/>
</dbReference>
<name>K8EK36_CARML</name>
<dbReference type="EMBL" id="HE999757">
    <property type="protein sequence ID" value="CCO12238.1"/>
    <property type="molecule type" value="Genomic_DNA"/>
</dbReference>
<dbReference type="InterPro" id="IPR039418">
    <property type="entry name" value="LexA-like"/>
</dbReference>
<dbReference type="CDD" id="cd06529">
    <property type="entry name" value="S24_LexA-like"/>
    <property type="match status" value="1"/>
</dbReference>
<keyword evidence="1" id="KW-0805">Transcription regulation</keyword>
<dbReference type="RefSeq" id="WP_015077157.1">
    <property type="nucleotide sequence ID" value="NC_019425.2"/>
</dbReference>
<keyword evidence="6" id="KW-1185">Reference proteome</keyword>
<dbReference type="InterPro" id="IPR010982">
    <property type="entry name" value="Lambda_DNA-bd_dom_sf"/>
</dbReference>
<dbReference type="InterPro" id="IPR001387">
    <property type="entry name" value="Cro/C1-type_HTH"/>
</dbReference>
<dbReference type="SMART" id="SM00530">
    <property type="entry name" value="HTH_XRE"/>
    <property type="match status" value="1"/>
</dbReference>
<protein>
    <submittedName>
        <fullName evidence="5">Helix-turn-helix family protein</fullName>
    </submittedName>
</protein>
<proteinExistence type="predicted"/>
<gene>
    <name evidence="5" type="ORF">BN424_2663</name>
</gene>
<evidence type="ECO:0000313" key="6">
    <source>
        <dbReference type="Proteomes" id="UP000000212"/>
    </source>
</evidence>
<dbReference type="STRING" id="1234679.BN424_2663"/>
<dbReference type="Gene3D" id="2.10.109.10">
    <property type="entry name" value="Umud Fragment, subunit A"/>
    <property type="match status" value="1"/>
</dbReference>
<accession>K8EK36</accession>
<feature type="domain" description="HTH cro/C1-type" evidence="4">
    <location>
        <begin position="11"/>
        <end position="65"/>
    </location>
</feature>
<dbReference type="PROSITE" id="PS50943">
    <property type="entry name" value="HTH_CROC1"/>
    <property type="match status" value="1"/>
</dbReference>
<dbReference type="CDD" id="cd00093">
    <property type="entry name" value="HTH_XRE"/>
    <property type="match status" value="1"/>
</dbReference>
<dbReference type="Pfam" id="PF01381">
    <property type="entry name" value="HTH_3"/>
    <property type="match status" value="1"/>
</dbReference>
<dbReference type="PANTHER" id="PTHR40661">
    <property type="match status" value="1"/>
</dbReference>
<dbReference type="Gene3D" id="1.10.260.40">
    <property type="entry name" value="lambda repressor-like DNA-binding domains"/>
    <property type="match status" value="1"/>
</dbReference>
<dbReference type="PANTHER" id="PTHR40661:SF1">
    <property type="entry name" value="HTH CRO_C1-TYPE DOMAIN-CONTAINING PROTEIN"/>
    <property type="match status" value="1"/>
</dbReference>
<dbReference type="GO" id="GO:0003677">
    <property type="term" value="F:DNA binding"/>
    <property type="evidence" value="ECO:0007669"/>
    <property type="project" value="UniProtKB-KW"/>
</dbReference>
<dbReference type="Pfam" id="PF00717">
    <property type="entry name" value="Peptidase_S24"/>
    <property type="match status" value="1"/>
</dbReference>
<dbReference type="KEGG" id="cml:BN424_2663"/>
<evidence type="ECO:0000259" key="4">
    <source>
        <dbReference type="PROSITE" id="PS50943"/>
    </source>
</evidence>
<dbReference type="InterPro" id="IPR036286">
    <property type="entry name" value="LexA/Signal_pep-like_sf"/>
</dbReference>
<dbReference type="OrthoDB" id="2166454at2"/>